<dbReference type="SUPFAM" id="SSF55347">
    <property type="entry name" value="Glyceraldehyde-3-phosphate dehydrogenase-like, C-terminal domain"/>
    <property type="match status" value="1"/>
</dbReference>
<dbReference type="PANTHER" id="PTHR42840:SF5">
    <property type="entry name" value="NAD(P)-BINDING ROSSMANN-FOLD SUPERFAMILY PROTEIN"/>
    <property type="match status" value="1"/>
</dbReference>
<evidence type="ECO:0000313" key="6">
    <source>
        <dbReference type="Proteomes" id="UP001165080"/>
    </source>
</evidence>
<feature type="region of interest" description="Disordered" evidence="2">
    <location>
        <begin position="344"/>
        <end position="369"/>
    </location>
</feature>
<dbReference type="AlphaFoldDB" id="A0A9W6F5P0"/>
<dbReference type="InterPro" id="IPR055170">
    <property type="entry name" value="GFO_IDH_MocA-like_dom"/>
</dbReference>
<comment type="similarity">
    <text evidence="1">Belongs to the Gfo/Idh/MocA family.</text>
</comment>
<gene>
    <name evidence="5" type="primary">PLEST010173</name>
    <name evidence="5" type="ORF">PLESTB_001199000</name>
</gene>
<dbReference type="Gene3D" id="3.40.50.720">
    <property type="entry name" value="NAD(P)-binding Rossmann-like Domain"/>
    <property type="match status" value="1"/>
</dbReference>
<dbReference type="GO" id="GO:0006740">
    <property type="term" value="P:NADPH regeneration"/>
    <property type="evidence" value="ECO:0007669"/>
    <property type="project" value="TreeGrafter"/>
</dbReference>
<evidence type="ECO:0000259" key="3">
    <source>
        <dbReference type="Pfam" id="PF01408"/>
    </source>
</evidence>
<organism evidence="5 6">
    <name type="scientific">Pleodorina starrii</name>
    <dbReference type="NCBI Taxonomy" id="330485"/>
    <lineage>
        <taxon>Eukaryota</taxon>
        <taxon>Viridiplantae</taxon>
        <taxon>Chlorophyta</taxon>
        <taxon>core chlorophytes</taxon>
        <taxon>Chlorophyceae</taxon>
        <taxon>CS clade</taxon>
        <taxon>Chlamydomonadales</taxon>
        <taxon>Volvocaceae</taxon>
        <taxon>Pleodorina</taxon>
    </lineage>
</organism>
<dbReference type="GO" id="GO:0016491">
    <property type="term" value="F:oxidoreductase activity"/>
    <property type="evidence" value="ECO:0007669"/>
    <property type="project" value="TreeGrafter"/>
</dbReference>
<dbReference type="InterPro" id="IPR000683">
    <property type="entry name" value="Gfo/Idh/MocA-like_OxRdtase_N"/>
</dbReference>
<dbReference type="Pfam" id="PF01408">
    <property type="entry name" value="GFO_IDH_MocA"/>
    <property type="match status" value="1"/>
</dbReference>
<evidence type="ECO:0008006" key="7">
    <source>
        <dbReference type="Google" id="ProtNLM"/>
    </source>
</evidence>
<comment type="caution">
    <text evidence="5">The sequence shown here is derived from an EMBL/GenBank/DDBJ whole genome shotgun (WGS) entry which is preliminary data.</text>
</comment>
<evidence type="ECO:0000259" key="4">
    <source>
        <dbReference type="Pfam" id="PF22725"/>
    </source>
</evidence>
<feature type="domain" description="GFO/IDH/MocA-like oxidoreductase" evidence="4">
    <location>
        <begin position="157"/>
        <end position="276"/>
    </location>
</feature>
<reference evidence="5 6" key="1">
    <citation type="journal article" date="2023" name="Commun. Biol.">
        <title>Reorganization of the ancestral sex-determining regions during the evolution of trioecy in Pleodorina starrii.</title>
        <authorList>
            <person name="Takahashi K."/>
            <person name="Suzuki S."/>
            <person name="Kawai-Toyooka H."/>
            <person name="Yamamoto K."/>
            <person name="Hamaji T."/>
            <person name="Ootsuki R."/>
            <person name="Yamaguchi H."/>
            <person name="Kawachi M."/>
            <person name="Higashiyama T."/>
            <person name="Nozaki H."/>
        </authorList>
    </citation>
    <scope>NUCLEOTIDE SEQUENCE [LARGE SCALE GENOMIC DNA]</scope>
    <source>
        <strain evidence="5 6">NIES-4479</strain>
    </source>
</reference>
<dbReference type="Pfam" id="PF22725">
    <property type="entry name" value="GFO_IDH_MocA_C3"/>
    <property type="match status" value="1"/>
</dbReference>
<dbReference type="Proteomes" id="UP001165080">
    <property type="component" value="Unassembled WGS sequence"/>
</dbReference>
<dbReference type="GO" id="GO:0000166">
    <property type="term" value="F:nucleotide binding"/>
    <property type="evidence" value="ECO:0007669"/>
    <property type="project" value="InterPro"/>
</dbReference>
<dbReference type="InterPro" id="IPR036291">
    <property type="entry name" value="NAD(P)-bd_dom_sf"/>
</dbReference>
<dbReference type="OrthoDB" id="64915at2759"/>
<evidence type="ECO:0000256" key="1">
    <source>
        <dbReference type="ARBA" id="ARBA00010928"/>
    </source>
</evidence>
<dbReference type="Gene3D" id="3.30.360.10">
    <property type="entry name" value="Dihydrodipicolinate Reductase, domain 2"/>
    <property type="match status" value="1"/>
</dbReference>
<feature type="region of interest" description="Disordered" evidence="2">
    <location>
        <begin position="297"/>
        <end position="316"/>
    </location>
</feature>
<sequence>MAPLGAALLGTGIFAKDIYKNNFKAKEGEVELRAVWSRTIESAQAYVQEFFPSSRALAGEEALQQILEDDSIQLVVVVLPVQAALKIVERCLAAGKAVVQEKPVAATVTEALGAIERYRRAVAEAEAQGPQRTPLWLFAENYRYEAVFVAACQRVSELGKIIKLDLIADLPMDERNRYFGSSWRRDTSGCPGGFFMDSSVHFVAALRMMAAAAGLGQAVSATAHALQAKPELSFPDSVVGVALFANGGVPASISISLAAHQVRWSLSVVGTEGSLEVSRGGWGGVRTGYTLSIKTARPQEPQQQQPGGGQADPTGQQVLPFAFSGCQDEFAEFVSLTKELRRTGTEAAGDGGGGGGVVPDAAARSSPEEGCRDLALVEALLSSAAAGGQPVRVVQI</sequence>
<dbReference type="EMBL" id="BRXU01000018">
    <property type="protein sequence ID" value="GLC57209.1"/>
    <property type="molecule type" value="Genomic_DNA"/>
</dbReference>
<dbReference type="PANTHER" id="PTHR42840">
    <property type="entry name" value="NAD(P)-BINDING ROSSMANN-FOLD SUPERFAMILY PROTEIN-RELATED"/>
    <property type="match status" value="1"/>
</dbReference>
<protein>
    <recommendedName>
        <fullName evidence="7">Oxidoreductase</fullName>
    </recommendedName>
</protein>
<name>A0A9W6F5P0_9CHLO</name>
<accession>A0A9W6F5P0</accession>
<dbReference type="SUPFAM" id="SSF51735">
    <property type="entry name" value="NAD(P)-binding Rossmann-fold domains"/>
    <property type="match status" value="1"/>
</dbReference>
<evidence type="ECO:0000313" key="5">
    <source>
        <dbReference type="EMBL" id="GLC57209.1"/>
    </source>
</evidence>
<keyword evidence="6" id="KW-1185">Reference proteome</keyword>
<feature type="domain" description="Gfo/Idh/MocA-like oxidoreductase N-terminal" evidence="3">
    <location>
        <begin position="6"/>
        <end position="117"/>
    </location>
</feature>
<feature type="compositionally biased region" description="Low complexity" evidence="2">
    <location>
        <begin position="298"/>
        <end position="316"/>
    </location>
</feature>
<dbReference type="GO" id="GO:0005737">
    <property type="term" value="C:cytoplasm"/>
    <property type="evidence" value="ECO:0007669"/>
    <property type="project" value="TreeGrafter"/>
</dbReference>
<evidence type="ECO:0000256" key="2">
    <source>
        <dbReference type="SAM" id="MobiDB-lite"/>
    </source>
</evidence>
<proteinExistence type="inferred from homology"/>